<comment type="catalytic activity">
    <reaction evidence="1">
        <text>ATP + protein L-histidine = ADP + protein N-phospho-L-histidine.</text>
        <dbReference type="EC" id="2.7.13.3"/>
    </reaction>
</comment>
<protein>
    <recommendedName>
        <fullName evidence="2">histidine kinase</fullName>
        <ecNumber evidence="2">2.7.13.3</ecNumber>
    </recommendedName>
</protein>
<dbReference type="RefSeq" id="WP_379046225.1">
    <property type="nucleotide sequence ID" value="NZ_JBHSKW010000058.1"/>
</dbReference>
<keyword evidence="6" id="KW-0902">Two-component regulatory system</keyword>
<comment type="caution">
    <text evidence="9">The sequence shown here is derived from an EMBL/GenBank/DDBJ whole genome shotgun (WGS) entry which is preliminary data.</text>
</comment>
<dbReference type="Gene3D" id="3.30.565.10">
    <property type="entry name" value="Histidine kinase-like ATPase, C-terminal domain"/>
    <property type="match status" value="1"/>
</dbReference>
<keyword evidence="5 9" id="KW-0418">Kinase</keyword>
<dbReference type="CDD" id="cd00082">
    <property type="entry name" value="HisKA"/>
    <property type="match status" value="1"/>
</dbReference>
<dbReference type="GO" id="GO:0016301">
    <property type="term" value="F:kinase activity"/>
    <property type="evidence" value="ECO:0007669"/>
    <property type="project" value="UniProtKB-KW"/>
</dbReference>
<dbReference type="Pfam" id="PF02518">
    <property type="entry name" value="HATPase_c"/>
    <property type="match status" value="1"/>
</dbReference>
<dbReference type="PANTHER" id="PTHR43711">
    <property type="entry name" value="TWO-COMPONENT HISTIDINE KINASE"/>
    <property type="match status" value="1"/>
</dbReference>
<dbReference type="Pfam" id="PF25487">
    <property type="entry name" value="ETR1_N"/>
    <property type="match status" value="1"/>
</dbReference>
<accession>A0ABW5TYN7</accession>
<dbReference type="EMBL" id="JBHULV010000052">
    <property type="protein sequence ID" value="MFD2733296.1"/>
    <property type="molecule type" value="Genomic_DNA"/>
</dbReference>
<evidence type="ECO:0000256" key="5">
    <source>
        <dbReference type="ARBA" id="ARBA00022777"/>
    </source>
</evidence>
<proteinExistence type="predicted"/>
<evidence type="ECO:0000256" key="6">
    <source>
        <dbReference type="ARBA" id="ARBA00023012"/>
    </source>
</evidence>
<evidence type="ECO:0000259" key="8">
    <source>
        <dbReference type="PROSITE" id="PS50109"/>
    </source>
</evidence>
<dbReference type="InterPro" id="IPR004358">
    <property type="entry name" value="Sig_transdc_His_kin-like_C"/>
</dbReference>
<evidence type="ECO:0000256" key="7">
    <source>
        <dbReference type="SAM" id="Phobius"/>
    </source>
</evidence>
<dbReference type="PRINTS" id="PR00344">
    <property type="entry name" value="BCTRLSENSOR"/>
</dbReference>
<feature type="transmembrane region" description="Helical" evidence="7">
    <location>
        <begin position="101"/>
        <end position="126"/>
    </location>
</feature>
<feature type="domain" description="Histidine kinase" evidence="8">
    <location>
        <begin position="202"/>
        <end position="415"/>
    </location>
</feature>
<evidence type="ECO:0000256" key="2">
    <source>
        <dbReference type="ARBA" id="ARBA00012438"/>
    </source>
</evidence>
<dbReference type="InterPro" id="IPR036097">
    <property type="entry name" value="HisK_dim/P_sf"/>
</dbReference>
<gene>
    <name evidence="9" type="ORF">ACFSSE_16415</name>
</gene>
<dbReference type="InterPro" id="IPR058544">
    <property type="entry name" value="ETR1_N"/>
</dbReference>
<evidence type="ECO:0000256" key="3">
    <source>
        <dbReference type="ARBA" id="ARBA00022553"/>
    </source>
</evidence>
<dbReference type="InterPro" id="IPR003594">
    <property type="entry name" value="HATPase_dom"/>
</dbReference>
<keyword evidence="7" id="KW-1133">Transmembrane helix</keyword>
<dbReference type="EC" id="2.7.13.3" evidence="2"/>
<dbReference type="PROSITE" id="PS50109">
    <property type="entry name" value="HIS_KIN"/>
    <property type="match status" value="1"/>
</dbReference>
<keyword evidence="7" id="KW-0812">Transmembrane</keyword>
<evidence type="ECO:0000256" key="1">
    <source>
        <dbReference type="ARBA" id="ARBA00000085"/>
    </source>
</evidence>
<name>A0ABW5TYN7_9SPHI</name>
<dbReference type="Gene3D" id="1.10.287.130">
    <property type="match status" value="1"/>
</dbReference>
<dbReference type="SUPFAM" id="SSF47384">
    <property type="entry name" value="Homodimeric domain of signal transducing histidine kinase"/>
    <property type="match status" value="1"/>
</dbReference>
<feature type="transmembrane region" description="Helical" evidence="7">
    <location>
        <begin position="65"/>
        <end position="89"/>
    </location>
</feature>
<reference evidence="10" key="1">
    <citation type="journal article" date="2019" name="Int. J. Syst. Evol. Microbiol.">
        <title>The Global Catalogue of Microorganisms (GCM) 10K type strain sequencing project: providing services to taxonomists for standard genome sequencing and annotation.</title>
        <authorList>
            <consortium name="The Broad Institute Genomics Platform"/>
            <consortium name="The Broad Institute Genome Sequencing Center for Infectious Disease"/>
            <person name="Wu L."/>
            <person name="Ma J."/>
        </authorList>
    </citation>
    <scope>NUCLEOTIDE SEQUENCE [LARGE SCALE GENOMIC DNA]</scope>
    <source>
        <strain evidence="10">KCTC 42456</strain>
    </source>
</reference>
<keyword evidence="4" id="KW-0808">Transferase</keyword>
<dbReference type="Proteomes" id="UP001597546">
    <property type="component" value="Unassembled WGS sequence"/>
</dbReference>
<dbReference type="InterPro" id="IPR036890">
    <property type="entry name" value="HATPase_C_sf"/>
</dbReference>
<dbReference type="SUPFAM" id="SSF55874">
    <property type="entry name" value="ATPase domain of HSP90 chaperone/DNA topoisomerase II/histidine kinase"/>
    <property type="match status" value="1"/>
</dbReference>
<evidence type="ECO:0000256" key="4">
    <source>
        <dbReference type="ARBA" id="ARBA00022679"/>
    </source>
</evidence>
<keyword evidence="3" id="KW-0597">Phosphoprotein</keyword>
<keyword evidence="10" id="KW-1185">Reference proteome</keyword>
<dbReference type="SMART" id="SM00388">
    <property type="entry name" value="HisKA"/>
    <property type="match status" value="1"/>
</dbReference>
<dbReference type="Pfam" id="PF00512">
    <property type="entry name" value="HisKA"/>
    <property type="match status" value="1"/>
</dbReference>
<dbReference type="SMART" id="SM00387">
    <property type="entry name" value="HATPase_c"/>
    <property type="match status" value="1"/>
</dbReference>
<dbReference type="InterPro" id="IPR050736">
    <property type="entry name" value="Sensor_HK_Regulatory"/>
</dbReference>
<dbReference type="CDD" id="cd00075">
    <property type="entry name" value="HATPase"/>
    <property type="match status" value="1"/>
</dbReference>
<dbReference type="InterPro" id="IPR003661">
    <property type="entry name" value="HisK_dim/P_dom"/>
</dbReference>
<organism evidence="9 10">
    <name type="scientific">Pedobacter alpinus</name>
    <dbReference type="NCBI Taxonomy" id="1590643"/>
    <lineage>
        <taxon>Bacteria</taxon>
        <taxon>Pseudomonadati</taxon>
        <taxon>Bacteroidota</taxon>
        <taxon>Sphingobacteriia</taxon>
        <taxon>Sphingobacteriales</taxon>
        <taxon>Sphingobacteriaceae</taxon>
        <taxon>Pedobacter</taxon>
    </lineage>
</organism>
<feature type="transmembrane region" description="Helical" evidence="7">
    <location>
        <begin position="132"/>
        <end position="153"/>
    </location>
</feature>
<dbReference type="InterPro" id="IPR005467">
    <property type="entry name" value="His_kinase_dom"/>
</dbReference>
<sequence length="415" mass="47528">MFTIYLKEDLIKDSLTCGNCTVSPINQTAESNNIGFQVQSFFSNLFNTNDWPARWNCGTWSDFHGWLYIISDLTIWAAYFAIPILLLVIIKKRKDIPFLNIFWLFIAFILLCGLTHFIDAIIFWWPAYRLSALLRFFTALVSVITVFSLFKLLPIIFKLRTQEELEFEIIERKKAEEETRILMMRQEATNNLMNRKDEFMSIASHELKTPITTLKSSLQLLQRMVSTNKELEPTKMLVDKAARQTKKLTGIINDLLDVTKIQAGKIILNNAEFDLSLLINECAEECEIENKECNVHVRANSDLVVYGDRSRIDQVLCNLITNAIKYSPNSNKVNVIAEKIDNGKVKVSVIDQGIGIPKNHLDDVFDRFFRVENSSQNFAGIGLGLYISSEIIKRHNGEIGVESELGKGSTFWFSI</sequence>
<dbReference type="PANTHER" id="PTHR43711:SF31">
    <property type="entry name" value="HISTIDINE KINASE"/>
    <property type="match status" value="1"/>
</dbReference>
<evidence type="ECO:0000313" key="9">
    <source>
        <dbReference type="EMBL" id="MFD2733296.1"/>
    </source>
</evidence>
<keyword evidence="7" id="KW-0472">Membrane</keyword>
<evidence type="ECO:0000313" key="10">
    <source>
        <dbReference type="Proteomes" id="UP001597546"/>
    </source>
</evidence>